<evidence type="ECO:0000256" key="8">
    <source>
        <dbReference type="ARBA" id="ARBA00023136"/>
    </source>
</evidence>
<gene>
    <name evidence="12" type="ORF">LAZ67_18000802</name>
</gene>
<dbReference type="PANTHER" id="PTHR16228:SF7">
    <property type="entry name" value="SLC41A_MGTE INTEGRAL MEMBRANE DOMAIN-CONTAINING PROTEIN"/>
    <property type="match status" value="1"/>
</dbReference>
<feature type="transmembrane region" description="Helical" evidence="10">
    <location>
        <begin position="291"/>
        <end position="312"/>
    </location>
</feature>
<feature type="transmembrane region" description="Helical" evidence="10">
    <location>
        <begin position="109"/>
        <end position="130"/>
    </location>
</feature>
<evidence type="ECO:0000256" key="9">
    <source>
        <dbReference type="SAM" id="MobiDB-lite"/>
    </source>
</evidence>
<evidence type="ECO:0000256" key="3">
    <source>
        <dbReference type="ARBA" id="ARBA00022448"/>
    </source>
</evidence>
<evidence type="ECO:0000256" key="5">
    <source>
        <dbReference type="ARBA" id="ARBA00022842"/>
    </source>
</evidence>
<evidence type="ECO:0000256" key="6">
    <source>
        <dbReference type="ARBA" id="ARBA00022989"/>
    </source>
</evidence>
<feature type="region of interest" description="Disordered" evidence="9">
    <location>
        <begin position="68"/>
        <end position="98"/>
    </location>
</feature>
<feature type="region of interest" description="Disordered" evidence="9">
    <location>
        <begin position="1"/>
        <end position="44"/>
    </location>
</feature>
<keyword evidence="4 10" id="KW-0812">Transmembrane</keyword>
<feature type="domain" description="SLC41A/MgtE integral membrane" evidence="11">
    <location>
        <begin position="146"/>
        <end position="280"/>
    </location>
</feature>
<feature type="transmembrane region" description="Helical" evidence="10">
    <location>
        <begin position="321"/>
        <end position="344"/>
    </location>
</feature>
<sequence length="469" mass="49641">MVTHPAMENDIPKTTALPVGGGGGEHTELLASKTAEDQGAEPAGTYSALLPNGSLYKKGGIVSAAFSEEHSGRMPPREGSEVTLQLDEDDEKDGSEGPHESLRSIVLQVFFPFMCAGIGTVMAGLVLHHVQDSGVFKKVKGLLILVPSLLGLKGNLEMTLAARLSTQANLGNMDSGRETWRMVCGNMALVQCQAIVVAFLASLFAIVVDSIQERRFDLEHTTILCGCALVTASLASVVLGAATVGIVVGARKCHINPDNVATPIAASLGDVTTLALLAGISSFLFNHRVAAPWLSPLLISIFVLLAPLWAVLAHRNPYTRLVLFSGWLPVIGAVAISSMGGIILDQAVAKFHGLAAFQPVINGVGGNLAAVQASRISTYLHQVSSLGHLPPNLGPRICVGPLAAFMGSHPHAKVARTLLLMALPGHLVFAYCIRLLDPTLSLTPLFLLTYEISSILQVSYWPNYTLLYV</sequence>
<reference evidence="12 13" key="1">
    <citation type="submission" date="2022-01" db="EMBL/GenBank/DDBJ databases">
        <title>A chromosomal length assembly of Cordylochernes scorpioides.</title>
        <authorList>
            <person name="Zeh D."/>
            <person name="Zeh J."/>
        </authorList>
    </citation>
    <scope>NUCLEOTIDE SEQUENCE [LARGE SCALE GENOMIC DNA]</scope>
    <source>
        <strain evidence="12">IN4F17</strain>
        <tissue evidence="12">Whole Body</tissue>
    </source>
</reference>
<dbReference type="Pfam" id="PF01769">
    <property type="entry name" value="MgtE"/>
    <property type="match status" value="2"/>
</dbReference>
<keyword evidence="5" id="KW-0460">Magnesium</keyword>
<feature type="domain" description="SLC41A/MgtE integral membrane" evidence="11">
    <location>
        <begin position="358"/>
        <end position="453"/>
    </location>
</feature>
<keyword evidence="6 10" id="KW-1133">Transmembrane helix</keyword>
<keyword evidence="3" id="KW-0813">Transport</keyword>
<comment type="similarity">
    <text evidence="2">Belongs to the SLC41A transporter family.</text>
</comment>
<dbReference type="InterPro" id="IPR006667">
    <property type="entry name" value="SLC41_membr_dom"/>
</dbReference>
<organism evidence="12 13">
    <name type="scientific">Cordylochernes scorpioides</name>
    <dbReference type="NCBI Taxonomy" id="51811"/>
    <lineage>
        <taxon>Eukaryota</taxon>
        <taxon>Metazoa</taxon>
        <taxon>Ecdysozoa</taxon>
        <taxon>Arthropoda</taxon>
        <taxon>Chelicerata</taxon>
        <taxon>Arachnida</taxon>
        <taxon>Pseudoscorpiones</taxon>
        <taxon>Cheliferoidea</taxon>
        <taxon>Chernetidae</taxon>
        <taxon>Cordylochernes</taxon>
    </lineage>
</organism>
<dbReference type="Gene3D" id="1.10.357.20">
    <property type="entry name" value="SLC41 divalent cation transporters, integral membrane domain"/>
    <property type="match status" value="2"/>
</dbReference>
<evidence type="ECO:0000256" key="4">
    <source>
        <dbReference type="ARBA" id="ARBA00022692"/>
    </source>
</evidence>
<dbReference type="InterPro" id="IPR036739">
    <property type="entry name" value="SLC41_membr_dom_sf"/>
</dbReference>
<feature type="transmembrane region" description="Helical" evidence="10">
    <location>
        <begin position="260"/>
        <end position="285"/>
    </location>
</feature>
<evidence type="ECO:0000313" key="12">
    <source>
        <dbReference type="EMBL" id="UYV79823.1"/>
    </source>
</evidence>
<evidence type="ECO:0000256" key="1">
    <source>
        <dbReference type="ARBA" id="ARBA00004141"/>
    </source>
</evidence>
<dbReference type="EMBL" id="CP092880">
    <property type="protein sequence ID" value="UYV79823.1"/>
    <property type="molecule type" value="Genomic_DNA"/>
</dbReference>
<evidence type="ECO:0000256" key="2">
    <source>
        <dbReference type="ARBA" id="ARBA00009749"/>
    </source>
</evidence>
<name>A0ABY6LFJ3_9ARAC</name>
<dbReference type="InterPro" id="IPR045349">
    <property type="entry name" value="SLC41A1-3"/>
</dbReference>
<keyword evidence="8 10" id="KW-0472">Membrane</keyword>
<evidence type="ECO:0000259" key="11">
    <source>
        <dbReference type="Pfam" id="PF01769"/>
    </source>
</evidence>
<evidence type="ECO:0000256" key="7">
    <source>
        <dbReference type="ARBA" id="ARBA00023065"/>
    </source>
</evidence>
<evidence type="ECO:0000313" key="13">
    <source>
        <dbReference type="Proteomes" id="UP001235939"/>
    </source>
</evidence>
<dbReference type="PANTHER" id="PTHR16228">
    <property type="entry name" value="DIVALENT CATION TRANSPORTER SOLUTE CARRIER FAMILY 41"/>
    <property type="match status" value="1"/>
</dbReference>
<feature type="transmembrane region" description="Helical" evidence="10">
    <location>
        <begin position="183"/>
        <end position="208"/>
    </location>
</feature>
<feature type="compositionally biased region" description="Basic and acidic residues" evidence="9">
    <location>
        <begin position="68"/>
        <end position="80"/>
    </location>
</feature>
<comment type="subcellular location">
    <subcellularLocation>
        <location evidence="1">Membrane</location>
        <topology evidence="1">Multi-pass membrane protein</topology>
    </subcellularLocation>
</comment>
<accession>A0ABY6LFJ3</accession>
<dbReference type="Proteomes" id="UP001235939">
    <property type="component" value="Chromosome 18"/>
</dbReference>
<keyword evidence="7" id="KW-0406">Ion transport</keyword>
<protein>
    <recommendedName>
        <fullName evidence="11">SLC41A/MgtE integral membrane domain-containing protein</fullName>
    </recommendedName>
</protein>
<evidence type="ECO:0000256" key="10">
    <source>
        <dbReference type="SAM" id="Phobius"/>
    </source>
</evidence>
<dbReference type="SUPFAM" id="SSF161093">
    <property type="entry name" value="MgtE membrane domain-like"/>
    <property type="match status" value="2"/>
</dbReference>
<proteinExistence type="inferred from homology"/>
<feature type="transmembrane region" description="Helical" evidence="10">
    <location>
        <begin position="220"/>
        <end position="248"/>
    </location>
</feature>
<keyword evidence="13" id="KW-1185">Reference proteome</keyword>